<evidence type="ECO:0000313" key="3">
    <source>
        <dbReference type="Proteomes" id="UP000256970"/>
    </source>
</evidence>
<dbReference type="Proteomes" id="UP000256970">
    <property type="component" value="Unassembled WGS sequence"/>
</dbReference>
<evidence type="ECO:0000313" key="1">
    <source>
        <dbReference type="EMBL" id="SZX66591.1"/>
    </source>
</evidence>
<organism evidence="1 3">
    <name type="scientific">Tetradesmus obliquus</name>
    <name type="common">Green alga</name>
    <name type="synonym">Acutodesmus obliquus</name>
    <dbReference type="NCBI Taxonomy" id="3088"/>
    <lineage>
        <taxon>Eukaryota</taxon>
        <taxon>Viridiplantae</taxon>
        <taxon>Chlorophyta</taxon>
        <taxon>core chlorophytes</taxon>
        <taxon>Chlorophyceae</taxon>
        <taxon>CS clade</taxon>
        <taxon>Sphaeropleales</taxon>
        <taxon>Scenedesmaceae</taxon>
        <taxon>Tetradesmus</taxon>
    </lineage>
</organism>
<dbReference type="EMBL" id="FNXT01001184">
    <property type="protein sequence ID" value="SZX73138.1"/>
    <property type="molecule type" value="Genomic_DNA"/>
</dbReference>
<dbReference type="EMBL" id="FNXT01000718">
    <property type="protein sequence ID" value="SZX66591.1"/>
    <property type="molecule type" value="Genomic_DNA"/>
</dbReference>
<proteinExistence type="predicted"/>
<sequence length="78" mass="8449">MLCGAVSRRDACADTRKAIVIKIVDECRCSLPAFPGGPRGNFLWCCNTPTPRLGINRHIDLGKVAFTEVSACKAFPPD</sequence>
<keyword evidence="3" id="KW-1185">Reference proteome</keyword>
<accession>A0A383VN50</accession>
<protein>
    <submittedName>
        <fullName evidence="1">Uncharacterized protein</fullName>
    </submittedName>
</protein>
<reference evidence="1 3" key="1">
    <citation type="submission" date="2016-10" db="EMBL/GenBank/DDBJ databases">
        <authorList>
            <person name="Cai Z."/>
        </authorList>
    </citation>
    <scope>NUCLEOTIDE SEQUENCE [LARGE SCALE GENOMIC DNA]</scope>
</reference>
<evidence type="ECO:0000313" key="2">
    <source>
        <dbReference type="EMBL" id="SZX73138.1"/>
    </source>
</evidence>
<dbReference type="AlphaFoldDB" id="A0A383VN50"/>
<gene>
    <name evidence="2" type="ORF">BQ4739_LOCUS13254</name>
    <name evidence="1" type="ORF">BQ4739_LOCUS6991</name>
</gene>
<name>A0A383VN50_TETOB</name>